<sequence length="118" mass="14306">MNEPRDPYDDDYCQYLYDRILLKFDAKQPVRQHHSIVFELRRTERCNNTDLMNVRHSMEASLKRARAKYPDVPEHFIETDVVLKHESYMRRQLKRALTPANRFFYNVNRVKQAFNGDI</sequence>
<dbReference type="KEGG" id="vg:80543648"/>
<reference evidence="1 2" key="1">
    <citation type="submission" date="2020-09" db="EMBL/GenBank/DDBJ databases">
        <authorList>
            <person name="Zhang R."/>
            <person name="Garcia K."/>
            <person name="Ogata H."/>
        </authorList>
    </citation>
    <scope>NUCLEOTIDE SEQUENCE [LARGE SCALE GENOMIC DNA]</scope>
    <source>
        <strain evidence="2">stheno</strain>
    </source>
</reference>
<accession>A0A7S8BEM4</accession>
<proteinExistence type="predicted"/>
<dbReference type="EMBL" id="MW018138">
    <property type="protein sequence ID" value="QPB44452.1"/>
    <property type="molecule type" value="Genomic_DNA"/>
</dbReference>
<protein>
    <submittedName>
        <fullName evidence="1">Uncharacterized protein</fullName>
    </submittedName>
</protein>
<name>A0A7S8BEM4_9VIRU</name>
<organism evidence="1 2">
    <name type="scientific">Medusavirus stheno T3</name>
    <dbReference type="NCBI Taxonomy" id="3069717"/>
    <lineage>
        <taxon>Viruses</taxon>
        <taxon>Varidnaviria</taxon>
        <taxon>Bamfordvirae</taxon>
        <taxon>Nucleocytoviricota</taxon>
        <taxon>Megaviricetes</taxon>
        <taxon>Mamonoviridae</taxon>
        <taxon>Medusavirus</taxon>
        <taxon>Medusavirus sthenus</taxon>
    </lineage>
</organism>
<dbReference type="Proteomes" id="UP001162098">
    <property type="component" value="Segment"/>
</dbReference>
<evidence type="ECO:0000313" key="1">
    <source>
        <dbReference type="EMBL" id="QPB44452.1"/>
    </source>
</evidence>
<evidence type="ECO:0000313" key="2">
    <source>
        <dbReference type="Proteomes" id="UP001162098"/>
    </source>
</evidence>
<keyword evidence="2" id="KW-1185">Reference proteome</keyword>